<proteinExistence type="predicted"/>
<name>Q7W771_BORPA</name>
<evidence type="ECO:0000256" key="1">
    <source>
        <dbReference type="SAM" id="MobiDB-lite"/>
    </source>
</evidence>
<dbReference type="HOGENOM" id="CLU_2092070_0_0_4"/>
<evidence type="ECO:0000313" key="3">
    <source>
        <dbReference type="Proteomes" id="UP000001421"/>
    </source>
</evidence>
<feature type="compositionally biased region" description="Low complexity" evidence="1">
    <location>
        <begin position="63"/>
        <end position="81"/>
    </location>
</feature>
<reference evidence="2 3" key="1">
    <citation type="journal article" date="2003" name="Nat. Genet.">
        <title>Comparative analysis of the genome sequences of Bordetella pertussis, Bordetella parapertussis and Bordetella bronchiseptica.</title>
        <authorList>
            <person name="Parkhill J."/>
            <person name="Sebaihia M."/>
            <person name="Preston A."/>
            <person name="Murphy L.D."/>
            <person name="Thomson N.R."/>
            <person name="Harris D.E."/>
            <person name="Holden M.T.G."/>
            <person name="Churcher C.M."/>
            <person name="Bentley S.D."/>
            <person name="Mungall K.L."/>
            <person name="Cerdeno-Tarraga A.-M."/>
            <person name="Temple L."/>
            <person name="James K.D."/>
            <person name="Harris B."/>
            <person name="Quail M.A."/>
            <person name="Achtman M."/>
            <person name="Atkin R."/>
            <person name="Baker S."/>
            <person name="Basham D."/>
            <person name="Bason N."/>
            <person name="Cherevach I."/>
            <person name="Chillingworth T."/>
            <person name="Collins M."/>
            <person name="Cronin A."/>
            <person name="Davis P."/>
            <person name="Doggett J."/>
            <person name="Feltwell T."/>
            <person name="Goble A."/>
            <person name="Hamlin N."/>
            <person name="Hauser H."/>
            <person name="Holroyd S."/>
            <person name="Jagels K."/>
            <person name="Leather S."/>
            <person name="Moule S."/>
            <person name="Norberczak H."/>
            <person name="O'Neil S."/>
            <person name="Ormond D."/>
            <person name="Price C."/>
            <person name="Rabbinowitsch E."/>
            <person name="Rutter S."/>
            <person name="Sanders M."/>
            <person name="Saunders D."/>
            <person name="Seeger K."/>
            <person name="Sharp S."/>
            <person name="Simmonds M."/>
            <person name="Skelton J."/>
            <person name="Squares R."/>
            <person name="Squares S."/>
            <person name="Stevens K."/>
            <person name="Unwin L."/>
            <person name="Whitehead S."/>
            <person name="Barrell B.G."/>
            <person name="Maskell D.J."/>
        </authorList>
    </citation>
    <scope>NUCLEOTIDE SEQUENCE [LARGE SCALE GENOMIC DNA]</scope>
    <source>
        <strain evidence="2 3">12822 / ATCC BAA-587 / NCTC 13253</strain>
    </source>
</reference>
<organism evidence="2 3">
    <name type="scientific">Bordetella parapertussis (strain 12822 / ATCC BAA-587 / NCTC 13253)</name>
    <dbReference type="NCBI Taxonomy" id="257311"/>
    <lineage>
        <taxon>Bacteria</taxon>
        <taxon>Pseudomonadati</taxon>
        <taxon>Pseudomonadota</taxon>
        <taxon>Betaproteobacteria</taxon>
        <taxon>Burkholderiales</taxon>
        <taxon>Alcaligenaceae</taxon>
        <taxon>Bordetella</taxon>
    </lineage>
</organism>
<dbReference type="Proteomes" id="UP000001421">
    <property type="component" value="Chromosome"/>
</dbReference>
<gene>
    <name evidence="2" type="ordered locus">BPP2659</name>
</gene>
<protein>
    <submittedName>
        <fullName evidence="2">Uncharacterized protein</fullName>
    </submittedName>
</protein>
<dbReference type="AlphaFoldDB" id="Q7W771"/>
<accession>Q7W771</accession>
<feature type="region of interest" description="Disordered" evidence="1">
    <location>
        <begin position="1"/>
        <end position="139"/>
    </location>
</feature>
<sequence>MSAAPERVRRPQTPCPWRPREPAGAAAPQARRLQGMRHPPLRRAIVPKRSLWPVSPPDAEPRPGLGPSDSSDSASDLPDAAAETDSDTGGTGERPDVEYDRQPPDGADIAPDTQTDAGHAGVSRHRPDPVRNGGPPDQS</sequence>
<dbReference type="EMBL" id="BX640431">
    <property type="protein sequence ID" value="CAE37951.1"/>
    <property type="molecule type" value="Genomic_DNA"/>
</dbReference>
<dbReference type="KEGG" id="bpa:BPP2659"/>
<feature type="compositionally biased region" description="Basic and acidic residues" evidence="1">
    <location>
        <begin position="93"/>
        <end position="103"/>
    </location>
</feature>
<evidence type="ECO:0000313" key="2">
    <source>
        <dbReference type="EMBL" id="CAE37951.1"/>
    </source>
</evidence>